<accession>A0A9D4TA06</accession>
<evidence type="ECO:0000313" key="3">
    <source>
        <dbReference type="Proteomes" id="UP000821837"/>
    </source>
</evidence>
<dbReference type="Proteomes" id="UP000821837">
    <property type="component" value="Chromosome 1"/>
</dbReference>
<protein>
    <submittedName>
        <fullName evidence="2">Uncharacterized protein</fullName>
    </submittedName>
</protein>
<reference evidence="2" key="1">
    <citation type="journal article" date="2020" name="Cell">
        <title>Large-Scale Comparative Analyses of Tick Genomes Elucidate Their Genetic Diversity and Vector Capacities.</title>
        <authorList>
            <consortium name="Tick Genome and Microbiome Consortium (TIGMIC)"/>
            <person name="Jia N."/>
            <person name="Wang J."/>
            <person name="Shi W."/>
            <person name="Du L."/>
            <person name="Sun Y."/>
            <person name="Zhan W."/>
            <person name="Jiang J.F."/>
            <person name="Wang Q."/>
            <person name="Zhang B."/>
            <person name="Ji P."/>
            <person name="Bell-Sakyi L."/>
            <person name="Cui X.M."/>
            <person name="Yuan T.T."/>
            <person name="Jiang B.G."/>
            <person name="Yang W.F."/>
            <person name="Lam T.T."/>
            <person name="Chang Q.C."/>
            <person name="Ding S.J."/>
            <person name="Wang X.J."/>
            <person name="Zhu J.G."/>
            <person name="Ruan X.D."/>
            <person name="Zhao L."/>
            <person name="Wei J.T."/>
            <person name="Ye R.Z."/>
            <person name="Que T.C."/>
            <person name="Du C.H."/>
            <person name="Zhou Y.H."/>
            <person name="Cheng J.X."/>
            <person name="Dai P.F."/>
            <person name="Guo W.B."/>
            <person name="Han X.H."/>
            <person name="Huang E.J."/>
            <person name="Li L.F."/>
            <person name="Wei W."/>
            <person name="Gao Y.C."/>
            <person name="Liu J.Z."/>
            <person name="Shao H.Z."/>
            <person name="Wang X."/>
            <person name="Wang C.C."/>
            <person name="Yang T.C."/>
            <person name="Huo Q.B."/>
            <person name="Li W."/>
            <person name="Chen H.Y."/>
            <person name="Chen S.E."/>
            <person name="Zhou L.G."/>
            <person name="Ni X.B."/>
            <person name="Tian J.H."/>
            <person name="Sheng Y."/>
            <person name="Liu T."/>
            <person name="Pan Y.S."/>
            <person name="Xia L.Y."/>
            <person name="Li J."/>
            <person name="Zhao F."/>
            <person name="Cao W.C."/>
        </authorList>
    </citation>
    <scope>NUCLEOTIDE SEQUENCE</scope>
    <source>
        <strain evidence="2">Rsan-2018</strain>
    </source>
</reference>
<feature type="region of interest" description="Disordered" evidence="1">
    <location>
        <begin position="116"/>
        <end position="135"/>
    </location>
</feature>
<evidence type="ECO:0000256" key="1">
    <source>
        <dbReference type="SAM" id="MobiDB-lite"/>
    </source>
</evidence>
<sequence length="135" mass="15062">MTQLDVVDIVRQLGKVMQENGPSQEDDLLEALCASQPEIMISVYGTITAFLDWYPGFQVLYEELYTFVYYKCTDDEDDILDGAAAASCIRRSNKSGLQFSFAGGDEMRRTSVIYFSSPSGGGDKQEKGRIKEGWS</sequence>
<evidence type="ECO:0000313" key="2">
    <source>
        <dbReference type="EMBL" id="KAH7983611.1"/>
    </source>
</evidence>
<keyword evidence="3" id="KW-1185">Reference proteome</keyword>
<comment type="caution">
    <text evidence="2">The sequence shown here is derived from an EMBL/GenBank/DDBJ whole genome shotgun (WGS) entry which is preliminary data.</text>
</comment>
<organism evidence="2 3">
    <name type="scientific">Rhipicephalus sanguineus</name>
    <name type="common">Brown dog tick</name>
    <name type="synonym">Ixodes sanguineus</name>
    <dbReference type="NCBI Taxonomy" id="34632"/>
    <lineage>
        <taxon>Eukaryota</taxon>
        <taxon>Metazoa</taxon>
        <taxon>Ecdysozoa</taxon>
        <taxon>Arthropoda</taxon>
        <taxon>Chelicerata</taxon>
        <taxon>Arachnida</taxon>
        <taxon>Acari</taxon>
        <taxon>Parasitiformes</taxon>
        <taxon>Ixodida</taxon>
        <taxon>Ixodoidea</taxon>
        <taxon>Ixodidae</taxon>
        <taxon>Rhipicephalinae</taxon>
        <taxon>Rhipicephalus</taxon>
        <taxon>Rhipicephalus</taxon>
    </lineage>
</organism>
<name>A0A9D4TA06_RHISA</name>
<gene>
    <name evidence="2" type="ORF">HPB52_013120</name>
</gene>
<dbReference type="EMBL" id="JABSTV010001245">
    <property type="protein sequence ID" value="KAH7983611.1"/>
    <property type="molecule type" value="Genomic_DNA"/>
</dbReference>
<reference evidence="2" key="2">
    <citation type="submission" date="2021-09" db="EMBL/GenBank/DDBJ databases">
        <authorList>
            <person name="Jia N."/>
            <person name="Wang J."/>
            <person name="Shi W."/>
            <person name="Du L."/>
            <person name="Sun Y."/>
            <person name="Zhan W."/>
            <person name="Jiang J."/>
            <person name="Wang Q."/>
            <person name="Zhang B."/>
            <person name="Ji P."/>
            <person name="Sakyi L.B."/>
            <person name="Cui X."/>
            <person name="Yuan T."/>
            <person name="Jiang B."/>
            <person name="Yang W."/>
            <person name="Lam T.T.-Y."/>
            <person name="Chang Q."/>
            <person name="Ding S."/>
            <person name="Wang X."/>
            <person name="Zhu J."/>
            <person name="Ruan X."/>
            <person name="Zhao L."/>
            <person name="Wei J."/>
            <person name="Que T."/>
            <person name="Du C."/>
            <person name="Cheng J."/>
            <person name="Dai P."/>
            <person name="Han X."/>
            <person name="Huang E."/>
            <person name="Gao Y."/>
            <person name="Liu J."/>
            <person name="Shao H."/>
            <person name="Ye R."/>
            <person name="Li L."/>
            <person name="Wei W."/>
            <person name="Wang X."/>
            <person name="Wang C."/>
            <person name="Huo Q."/>
            <person name="Li W."/>
            <person name="Guo W."/>
            <person name="Chen H."/>
            <person name="Chen S."/>
            <person name="Zhou L."/>
            <person name="Zhou L."/>
            <person name="Ni X."/>
            <person name="Tian J."/>
            <person name="Zhou Y."/>
            <person name="Sheng Y."/>
            <person name="Liu T."/>
            <person name="Pan Y."/>
            <person name="Xia L."/>
            <person name="Li J."/>
            <person name="Zhao F."/>
            <person name="Cao W."/>
        </authorList>
    </citation>
    <scope>NUCLEOTIDE SEQUENCE</scope>
    <source>
        <strain evidence="2">Rsan-2018</strain>
        <tissue evidence="2">Larvae</tissue>
    </source>
</reference>
<feature type="compositionally biased region" description="Basic and acidic residues" evidence="1">
    <location>
        <begin position="123"/>
        <end position="135"/>
    </location>
</feature>
<proteinExistence type="predicted"/>
<dbReference type="AlphaFoldDB" id="A0A9D4TA06"/>